<comment type="caution">
    <text evidence="1">The sequence shown here is derived from an EMBL/GenBank/DDBJ whole genome shotgun (WGS) entry which is preliminary data.</text>
</comment>
<reference evidence="1" key="1">
    <citation type="submission" date="2023-06" db="EMBL/GenBank/DDBJ databases">
        <title>Genome-scale phylogeny and comparative genomics of the fungal order Sordariales.</title>
        <authorList>
            <consortium name="Lawrence Berkeley National Laboratory"/>
            <person name="Hensen N."/>
            <person name="Bonometti L."/>
            <person name="Westerberg I."/>
            <person name="Brannstrom I.O."/>
            <person name="Guillou S."/>
            <person name="Cros-Aarteil S."/>
            <person name="Calhoun S."/>
            <person name="Haridas S."/>
            <person name="Kuo A."/>
            <person name="Mondo S."/>
            <person name="Pangilinan J."/>
            <person name="Riley R."/>
            <person name="Labutti K."/>
            <person name="Andreopoulos B."/>
            <person name="Lipzen A."/>
            <person name="Chen C."/>
            <person name="Yanf M."/>
            <person name="Daum C."/>
            <person name="Ng V."/>
            <person name="Clum A."/>
            <person name="Steindorff A."/>
            <person name="Ohm R."/>
            <person name="Martin F."/>
            <person name="Silar P."/>
            <person name="Natvig D."/>
            <person name="Lalanne C."/>
            <person name="Gautier V."/>
            <person name="Ament-Velasquez S.L."/>
            <person name="Kruys A."/>
            <person name="Hutchinson M.I."/>
            <person name="Powell A.J."/>
            <person name="Barry K."/>
            <person name="Miller A.N."/>
            <person name="Grigoriev I.V."/>
            <person name="Debuchy R."/>
            <person name="Gladieux P."/>
            <person name="Thoren M.H."/>
            <person name="Johannesson H."/>
        </authorList>
    </citation>
    <scope>NUCLEOTIDE SEQUENCE</scope>
    <source>
        <strain evidence="1">SMH2532-1</strain>
    </source>
</reference>
<gene>
    <name evidence="1" type="ORF">B0T16DRAFT_459796</name>
</gene>
<proteinExistence type="predicted"/>
<accession>A0AA39Y0E2</accession>
<keyword evidence="2" id="KW-1185">Reference proteome</keyword>
<organism evidence="1 2">
    <name type="scientific">Cercophora newfieldiana</name>
    <dbReference type="NCBI Taxonomy" id="92897"/>
    <lineage>
        <taxon>Eukaryota</taxon>
        <taxon>Fungi</taxon>
        <taxon>Dikarya</taxon>
        <taxon>Ascomycota</taxon>
        <taxon>Pezizomycotina</taxon>
        <taxon>Sordariomycetes</taxon>
        <taxon>Sordariomycetidae</taxon>
        <taxon>Sordariales</taxon>
        <taxon>Lasiosphaeriaceae</taxon>
        <taxon>Cercophora</taxon>
    </lineage>
</organism>
<dbReference type="GO" id="GO:0003676">
    <property type="term" value="F:nucleic acid binding"/>
    <property type="evidence" value="ECO:0007669"/>
    <property type="project" value="InterPro"/>
</dbReference>
<protein>
    <submittedName>
        <fullName evidence="1">Uncharacterized protein</fullName>
    </submittedName>
</protein>
<dbReference type="SUPFAM" id="SSF54928">
    <property type="entry name" value="RNA-binding domain, RBD"/>
    <property type="match status" value="1"/>
</dbReference>
<dbReference type="EMBL" id="JAULSV010000005">
    <property type="protein sequence ID" value="KAK0643682.1"/>
    <property type="molecule type" value="Genomic_DNA"/>
</dbReference>
<sequence>MADDGTLNPAAQGASEQLDQLFQSLKQMVDDLTSSPKAHKVAITLATSLRSRDASGNIVPQPGFEMYGIKPTNMAIANHNGNGPQLPHLTFQPSNSNGAGNGAHESANYLGDRTLARNQSANMPNDENCAFFITGLPPTCTVHILLSAIKGFGRIFSTYINPPTTQNCARPHTTAAAKVVFFDLPTAQKFYKTYRHSPLVVGKHNATVVPSRVKSAAADYPNRFTRHLVLTGPASIVNAEYVQRQFSRVSKYDVDFISIDAKAENPIELHFHFGSFRAQAEQAARMIHRNSHLFPGVKVKFGRDLCD</sequence>
<evidence type="ECO:0000313" key="1">
    <source>
        <dbReference type="EMBL" id="KAK0643682.1"/>
    </source>
</evidence>
<dbReference type="AlphaFoldDB" id="A0AA39Y0E2"/>
<evidence type="ECO:0000313" key="2">
    <source>
        <dbReference type="Proteomes" id="UP001174936"/>
    </source>
</evidence>
<dbReference type="Proteomes" id="UP001174936">
    <property type="component" value="Unassembled WGS sequence"/>
</dbReference>
<dbReference type="InterPro" id="IPR035979">
    <property type="entry name" value="RBD_domain_sf"/>
</dbReference>
<name>A0AA39Y0E2_9PEZI</name>